<evidence type="ECO:0000259" key="2">
    <source>
        <dbReference type="Pfam" id="PF00487"/>
    </source>
</evidence>
<evidence type="ECO:0000256" key="1">
    <source>
        <dbReference type="SAM" id="Phobius"/>
    </source>
</evidence>
<evidence type="ECO:0000313" key="3">
    <source>
        <dbReference type="EMBL" id="MDQ0216257.1"/>
    </source>
</evidence>
<dbReference type="EC" id="1.14.19.-" evidence="3"/>
<keyword evidence="4" id="KW-1185">Reference proteome</keyword>
<keyword evidence="1" id="KW-1133">Transmembrane helix</keyword>
<feature type="transmembrane region" description="Helical" evidence="1">
    <location>
        <begin position="207"/>
        <end position="226"/>
    </location>
</feature>
<dbReference type="GO" id="GO:0016020">
    <property type="term" value="C:membrane"/>
    <property type="evidence" value="ECO:0007669"/>
    <property type="project" value="TreeGrafter"/>
</dbReference>
<keyword evidence="3" id="KW-0560">Oxidoreductase</keyword>
<dbReference type="CDD" id="cd03507">
    <property type="entry name" value="Delta12-FADS-like"/>
    <property type="match status" value="1"/>
</dbReference>
<dbReference type="EMBL" id="JAUSUC010000041">
    <property type="protein sequence ID" value="MDQ0216257.1"/>
    <property type="molecule type" value="Genomic_DNA"/>
</dbReference>
<dbReference type="GO" id="GO:0016717">
    <property type="term" value="F:oxidoreductase activity, acting on paired donors, with oxidation of a pair of donors resulting in the reduction of molecular oxygen to two molecules of water"/>
    <property type="evidence" value="ECO:0007669"/>
    <property type="project" value="TreeGrafter"/>
</dbReference>
<feature type="transmembrane region" description="Helical" evidence="1">
    <location>
        <begin position="88"/>
        <end position="104"/>
    </location>
</feature>
<comment type="caution">
    <text evidence="3">The sequence shown here is derived from an EMBL/GenBank/DDBJ whole genome shotgun (WGS) entry which is preliminary data.</text>
</comment>
<feature type="transmembrane region" description="Helical" evidence="1">
    <location>
        <begin position="152"/>
        <end position="170"/>
    </location>
</feature>
<dbReference type="PANTHER" id="PTHR19353:SF73">
    <property type="entry name" value="FATTY ACID DESATURASE"/>
    <property type="match status" value="1"/>
</dbReference>
<dbReference type="PANTHER" id="PTHR19353">
    <property type="entry name" value="FATTY ACID DESATURASE 2"/>
    <property type="match status" value="1"/>
</dbReference>
<dbReference type="InterPro" id="IPR005804">
    <property type="entry name" value="FA_desaturase_dom"/>
</dbReference>
<organism evidence="3 4">
    <name type="scientific">Oikeobacillus pervagus</name>
    <dbReference type="NCBI Taxonomy" id="1325931"/>
    <lineage>
        <taxon>Bacteria</taxon>
        <taxon>Bacillati</taxon>
        <taxon>Bacillota</taxon>
        <taxon>Bacilli</taxon>
        <taxon>Bacillales</taxon>
        <taxon>Bacillaceae</taxon>
        <taxon>Oikeobacillus</taxon>
    </lineage>
</organism>
<protein>
    <submittedName>
        <fullName evidence="3">Omega-6 fatty acid desaturase (Delta-12 desaturase)</fullName>
        <ecNumber evidence="3">1.14.19.-</ecNumber>
    </submittedName>
</protein>
<dbReference type="InterPro" id="IPR012171">
    <property type="entry name" value="Fatty_acid_desaturase"/>
</dbReference>
<evidence type="ECO:0000313" key="4">
    <source>
        <dbReference type="Proteomes" id="UP001237207"/>
    </source>
</evidence>
<dbReference type="Proteomes" id="UP001237207">
    <property type="component" value="Unassembled WGS sequence"/>
</dbReference>
<gene>
    <name evidence="3" type="ORF">J2S13_002698</name>
</gene>
<dbReference type="GO" id="GO:0006629">
    <property type="term" value="P:lipid metabolic process"/>
    <property type="evidence" value="ECO:0007669"/>
    <property type="project" value="InterPro"/>
</dbReference>
<feature type="transmembrane region" description="Helical" evidence="1">
    <location>
        <begin position="25"/>
        <end position="42"/>
    </location>
</feature>
<keyword evidence="1" id="KW-0812">Transmembrane</keyword>
<feature type="transmembrane region" description="Helical" evidence="1">
    <location>
        <begin position="182"/>
        <end position="201"/>
    </location>
</feature>
<keyword evidence="1" id="KW-0472">Membrane</keyword>
<sequence>MTKQKQMMLRKQMAPYEHSDTKNSIRQILNTFLPFFLLWYLAYESLSYSYWLTLVFATVAAGFLTRIFIIFHDCCHYSFFKSRKANKILGSISGILTLFPYYQWQHSHSVHHATSGNLDKRGTGDIWVLTVEEYVSAPLWLKISYRIYRNPFVMFILGPIYVFLITNRFNRKEAKKKERMNTYMTNIVIVFIIALLCYTIGWQSFLLVQVPIFMISGAFGIWLFYVQHTFEDSYFEEDEHWEYVKAAVEGSSYYKLPKALQWITGNIGYHHVHHLSPRVPNYKLEAAHNHSEPLQNVPTITLMTSLRSLKFRLWDEKEKQFVGFKEVKKLMKLKRMTFQTKQQN</sequence>
<feature type="transmembrane region" description="Helical" evidence="1">
    <location>
        <begin position="48"/>
        <end position="68"/>
    </location>
</feature>
<name>A0AAJ1WHJ4_9BACI</name>
<accession>A0AAJ1WHJ4</accession>
<reference evidence="3" key="1">
    <citation type="submission" date="2023-07" db="EMBL/GenBank/DDBJ databases">
        <title>Genomic Encyclopedia of Type Strains, Phase IV (KMG-IV): sequencing the most valuable type-strain genomes for metagenomic binning, comparative biology and taxonomic classification.</title>
        <authorList>
            <person name="Goeker M."/>
        </authorList>
    </citation>
    <scope>NUCLEOTIDE SEQUENCE</scope>
    <source>
        <strain evidence="3">DSM 23947</strain>
    </source>
</reference>
<dbReference type="AlphaFoldDB" id="A0AAJ1WHJ4"/>
<dbReference type="Pfam" id="PF00487">
    <property type="entry name" value="FA_desaturase"/>
    <property type="match status" value="1"/>
</dbReference>
<proteinExistence type="predicted"/>
<dbReference type="RefSeq" id="WP_307258258.1">
    <property type="nucleotide sequence ID" value="NZ_JAUSUC010000041.1"/>
</dbReference>
<feature type="domain" description="Fatty acid desaturase" evidence="2">
    <location>
        <begin position="51"/>
        <end position="292"/>
    </location>
</feature>